<name>A0A382CJ48_9ZZZZ</name>
<feature type="domain" description="DUF4440" evidence="1">
    <location>
        <begin position="32"/>
        <end position="138"/>
    </location>
</feature>
<dbReference type="InterPro" id="IPR011944">
    <property type="entry name" value="Steroid_delta5-4_isomerase"/>
</dbReference>
<accession>A0A382CJ48</accession>
<dbReference type="Pfam" id="PF14534">
    <property type="entry name" value="DUF4440"/>
    <property type="match status" value="1"/>
</dbReference>
<sequence>MRAFLQVSALVMVLTILGAVTAEAQNDEADAIKAVNQLFQEYVAAGNVDALAMLYTEDGVSMQPNTNPFVGHEAIREAHAAMLATGVGALRLTTDELQVFGDTAHEVGRYVTETADGGHIDHGKYVAIWKRIDGEWKLHRDIFNSNMAAQ</sequence>
<organism evidence="2">
    <name type="scientific">marine metagenome</name>
    <dbReference type="NCBI Taxonomy" id="408172"/>
    <lineage>
        <taxon>unclassified sequences</taxon>
        <taxon>metagenomes</taxon>
        <taxon>ecological metagenomes</taxon>
    </lineage>
</organism>
<protein>
    <recommendedName>
        <fullName evidence="1">DUF4440 domain-containing protein</fullName>
    </recommendedName>
</protein>
<dbReference type="InterPro" id="IPR027843">
    <property type="entry name" value="DUF4440"/>
</dbReference>
<dbReference type="EMBL" id="UINC01034469">
    <property type="protein sequence ID" value="SVB25353.1"/>
    <property type="molecule type" value="Genomic_DNA"/>
</dbReference>
<evidence type="ECO:0000259" key="1">
    <source>
        <dbReference type="Pfam" id="PF14534"/>
    </source>
</evidence>
<gene>
    <name evidence="2" type="ORF">METZ01_LOCUS178207</name>
</gene>
<reference evidence="2" key="1">
    <citation type="submission" date="2018-05" db="EMBL/GenBank/DDBJ databases">
        <authorList>
            <person name="Lanie J.A."/>
            <person name="Ng W.-L."/>
            <person name="Kazmierczak K.M."/>
            <person name="Andrzejewski T.M."/>
            <person name="Davidsen T.M."/>
            <person name="Wayne K.J."/>
            <person name="Tettelin H."/>
            <person name="Glass J.I."/>
            <person name="Rusch D."/>
            <person name="Podicherti R."/>
            <person name="Tsui H.-C.T."/>
            <person name="Winkler M.E."/>
        </authorList>
    </citation>
    <scope>NUCLEOTIDE SEQUENCE</scope>
</reference>
<dbReference type="NCBIfam" id="TIGR02246">
    <property type="entry name" value="SgcJ/EcaC family oxidoreductase"/>
    <property type="match status" value="1"/>
</dbReference>
<proteinExistence type="predicted"/>
<dbReference type="AlphaFoldDB" id="A0A382CJ48"/>
<dbReference type="CDD" id="cd00531">
    <property type="entry name" value="NTF2_like"/>
    <property type="match status" value="1"/>
</dbReference>
<dbReference type="PANTHER" id="PTHR31664">
    <property type="entry name" value="PROTEIN CBG16427"/>
    <property type="match status" value="1"/>
</dbReference>
<dbReference type="Gene3D" id="3.10.450.50">
    <property type="match status" value="1"/>
</dbReference>
<dbReference type="PANTHER" id="PTHR31664:SF8">
    <property type="entry name" value="DUF4440 DOMAIN-CONTAINING PROTEIN"/>
    <property type="match status" value="1"/>
</dbReference>
<evidence type="ECO:0000313" key="2">
    <source>
        <dbReference type="EMBL" id="SVB25353.1"/>
    </source>
</evidence>
<dbReference type="SUPFAM" id="SSF54427">
    <property type="entry name" value="NTF2-like"/>
    <property type="match status" value="1"/>
</dbReference>
<dbReference type="InterPro" id="IPR032710">
    <property type="entry name" value="NTF2-like_dom_sf"/>
</dbReference>